<evidence type="ECO:0000313" key="11">
    <source>
        <dbReference type="EMBL" id="KAJ2779176.1"/>
    </source>
</evidence>
<evidence type="ECO:0000256" key="5">
    <source>
        <dbReference type="ARBA" id="ARBA00022603"/>
    </source>
</evidence>
<dbReference type="InterPro" id="IPR019410">
    <property type="entry name" value="Methyltransf_16"/>
</dbReference>
<accession>A0A9W8HBK2</accession>
<comment type="caution">
    <text evidence="11">The sequence shown here is derived from an EMBL/GenBank/DDBJ whole genome shotgun (WGS) entry which is preliminary data.</text>
</comment>
<keyword evidence="12" id="KW-1185">Reference proteome</keyword>
<dbReference type="SUPFAM" id="SSF53335">
    <property type="entry name" value="S-adenosyl-L-methionine-dependent methyltransferases"/>
    <property type="match status" value="1"/>
</dbReference>
<name>A0A9W8HBK2_9FUNG</name>
<dbReference type="PANTHER" id="PTHR14614:SF39">
    <property type="entry name" value="HISTIDINE PROTEIN METHYLTRANSFERASE 1 HOMOLOG"/>
    <property type="match status" value="1"/>
</dbReference>
<comment type="similarity">
    <text evidence="9">Belongs to the methyltransferase superfamily. METTL18 family.</text>
</comment>
<dbReference type="Gene3D" id="3.40.50.150">
    <property type="entry name" value="Vaccinia Virus protein VP39"/>
    <property type="match status" value="2"/>
</dbReference>
<dbReference type="GO" id="GO:0032259">
    <property type="term" value="P:methylation"/>
    <property type="evidence" value="ECO:0007669"/>
    <property type="project" value="UniProtKB-KW"/>
</dbReference>
<dbReference type="GO" id="GO:0005634">
    <property type="term" value="C:nucleus"/>
    <property type="evidence" value="ECO:0007669"/>
    <property type="project" value="UniProtKB-SubCell"/>
</dbReference>
<keyword evidence="7" id="KW-0949">S-adenosyl-L-methionine</keyword>
<evidence type="ECO:0000256" key="1">
    <source>
        <dbReference type="ARBA" id="ARBA00004123"/>
    </source>
</evidence>
<reference evidence="11" key="1">
    <citation type="submission" date="2022-07" db="EMBL/GenBank/DDBJ databases">
        <title>Phylogenomic reconstructions and comparative analyses of Kickxellomycotina fungi.</title>
        <authorList>
            <person name="Reynolds N.K."/>
            <person name="Stajich J.E."/>
            <person name="Barry K."/>
            <person name="Grigoriev I.V."/>
            <person name="Crous P."/>
            <person name="Smith M.E."/>
        </authorList>
    </citation>
    <scope>NUCLEOTIDE SEQUENCE</scope>
    <source>
        <strain evidence="11">NBRC 105414</strain>
    </source>
</reference>
<proteinExistence type="inferred from homology"/>
<dbReference type="Proteomes" id="UP001140217">
    <property type="component" value="Unassembled WGS sequence"/>
</dbReference>
<keyword evidence="5" id="KW-0489">Methyltransferase</keyword>
<dbReference type="AlphaFoldDB" id="A0A9W8HBK2"/>
<dbReference type="GO" id="GO:0005737">
    <property type="term" value="C:cytoplasm"/>
    <property type="evidence" value="ECO:0007669"/>
    <property type="project" value="UniProtKB-SubCell"/>
</dbReference>
<dbReference type="GO" id="GO:0018064">
    <property type="term" value="F:protein-L-histidine N-tele-methyltransferase activity"/>
    <property type="evidence" value="ECO:0007669"/>
    <property type="project" value="UniProtKB-EC"/>
</dbReference>
<evidence type="ECO:0000313" key="12">
    <source>
        <dbReference type="Proteomes" id="UP001140217"/>
    </source>
</evidence>
<protein>
    <recommendedName>
        <fullName evidence="3">protein-histidine N-methyltransferase</fullName>
        <ecNumber evidence="3">2.1.1.85</ecNumber>
    </recommendedName>
</protein>
<keyword evidence="6" id="KW-0808">Transferase</keyword>
<feature type="region of interest" description="Disordered" evidence="10">
    <location>
        <begin position="18"/>
        <end position="39"/>
    </location>
</feature>
<keyword evidence="4" id="KW-0963">Cytoplasm</keyword>
<dbReference type="OrthoDB" id="1723750at2759"/>
<sequence length="373" mass="39711">MSFRFNFGLDEDAERVTGAAGAAAEAGSDSDSDSGSAGAPCEAVPLAVPRVSSIVVDAIYYRGRRLWKRQLDDVRFQLAQQDAMDGGQESAAQRAMGAGGSAVDVVKGVYEGGLKTWECSIDLLGYLVDHGDELFAPGAGVRVLEAGCGTALPSLHVLTSVPGAAVCMQDYNRDVMELITVPNVLANTALAPGGSATGDAMHAGDDTETCEIDIDYRRTQVLFGADVDGAIGQRDLPELTADEAQEADARILRELHAGGRCECIAGDWANVEAELRRQGRTHAFDLVLTSETIYDTSSYPRLHGLLECALARPGAPGARRPMALVAAKSVYFGLTGSVLSFEQYVRSRGAFDIERVWASGGSMGREILRMTWR</sequence>
<evidence type="ECO:0000256" key="7">
    <source>
        <dbReference type="ARBA" id="ARBA00022691"/>
    </source>
</evidence>
<evidence type="ECO:0000256" key="10">
    <source>
        <dbReference type="SAM" id="MobiDB-lite"/>
    </source>
</evidence>
<dbReference type="InterPro" id="IPR029063">
    <property type="entry name" value="SAM-dependent_MTases_sf"/>
</dbReference>
<gene>
    <name evidence="11" type="ORF">H4R18_004155</name>
</gene>
<dbReference type="EMBL" id="JANBUL010000189">
    <property type="protein sequence ID" value="KAJ2779176.1"/>
    <property type="molecule type" value="Genomic_DNA"/>
</dbReference>
<evidence type="ECO:0000256" key="9">
    <source>
        <dbReference type="ARBA" id="ARBA00038126"/>
    </source>
</evidence>
<evidence type="ECO:0000256" key="3">
    <source>
        <dbReference type="ARBA" id="ARBA00012533"/>
    </source>
</evidence>
<keyword evidence="8" id="KW-0539">Nucleus</keyword>
<organism evidence="11 12">
    <name type="scientific">Coemansia javaensis</name>
    <dbReference type="NCBI Taxonomy" id="2761396"/>
    <lineage>
        <taxon>Eukaryota</taxon>
        <taxon>Fungi</taxon>
        <taxon>Fungi incertae sedis</taxon>
        <taxon>Zoopagomycota</taxon>
        <taxon>Kickxellomycotina</taxon>
        <taxon>Kickxellomycetes</taxon>
        <taxon>Kickxellales</taxon>
        <taxon>Kickxellaceae</taxon>
        <taxon>Coemansia</taxon>
    </lineage>
</organism>
<evidence type="ECO:0000256" key="6">
    <source>
        <dbReference type="ARBA" id="ARBA00022679"/>
    </source>
</evidence>
<dbReference type="PANTHER" id="PTHR14614">
    <property type="entry name" value="HEPATOCELLULAR CARCINOMA-ASSOCIATED ANTIGEN"/>
    <property type="match status" value="1"/>
</dbReference>
<evidence type="ECO:0000256" key="2">
    <source>
        <dbReference type="ARBA" id="ARBA00004496"/>
    </source>
</evidence>
<evidence type="ECO:0000256" key="8">
    <source>
        <dbReference type="ARBA" id="ARBA00023242"/>
    </source>
</evidence>
<dbReference type="EC" id="2.1.1.85" evidence="3"/>
<evidence type="ECO:0000256" key="4">
    <source>
        <dbReference type="ARBA" id="ARBA00022490"/>
    </source>
</evidence>
<comment type="subcellular location">
    <subcellularLocation>
        <location evidence="2">Cytoplasm</location>
    </subcellularLocation>
    <subcellularLocation>
        <location evidence="1">Nucleus</location>
    </subcellularLocation>
</comment>